<feature type="non-terminal residue" evidence="2">
    <location>
        <position position="1"/>
    </location>
</feature>
<protein>
    <submittedName>
        <fullName evidence="2">Uncharacterized protein</fullName>
    </submittedName>
</protein>
<proteinExistence type="predicted"/>
<organism evidence="2 3">
    <name type="scientific">Diploptera punctata</name>
    <name type="common">Pacific beetle cockroach</name>
    <dbReference type="NCBI Taxonomy" id="6984"/>
    <lineage>
        <taxon>Eukaryota</taxon>
        <taxon>Metazoa</taxon>
        <taxon>Ecdysozoa</taxon>
        <taxon>Arthropoda</taxon>
        <taxon>Hexapoda</taxon>
        <taxon>Insecta</taxon>
        <taxon>Pterygota</taxon>
        <taxon>Neoptera</taxon>
        <taxon>Polyneoptera</taxon>
        <taxon>Dictyoptera</taxon>
        <taxon>Blattodea</taxon>
        <taxon>Blaberoidea</taxon>
        <taxon>Blaberidae</taxon>
        <taxon>Diplopterinae</taxon>
        <taxon>Diploptera</taxon>
    </lineage>
</organism>
<dbReference type="AlphaFoldDB" id="A0AAD7Z696"/>
<keyword evidence="3" id="KW-1185">Reference proteome</keyword>
<evidence type="ECO:0000313" key="3">
    <source>
        <dbReference type="Proteomes" id="UP001233999"/>
    </source>
</evidence>
<keyword evidence="1" id="KW-0472">Membrane</keyword>
<comment type="caution">
    <text evidence="2">The sequence shown here is derived from an EMBL/GenBank/DDBJ whole genome shotgun (WGS) entry which is preliminary data.</text>
</comment>
<feature type="non-terminal residue" evidence="2">
    <location>
        <position position="85"/>
    </location>
</feature>
<dbReference type="EMBL" id="JASPKZ010010269">
    <property type="protein sequence ID" value="KAJ9574689.1"/>
    <property type="molecule type" value="Genomic_DNA"/>
</dbReference>
<keyword evidence="1" id="KW-1133">Transmembrane helix</keyword>
<gene>
    <name evidence="2" type="ORF">L9F63_008150</name>
</gene>
<keyword evidence="1" id="KW-0812">Transmembrane</keyword>
<evidence type="ECO:0000313" key="2">
    <source>
        <dbReference type="EMBL" id="KAJ9574689.1"/>
    </source>
</evidence>
<name>A0AAD7Z696_DIPPU</name>
<feature type="transmembrane region" description="Helical" evidence="1">
    <location>
        <begin position="68"/>
        <end position="84"/>
    </location>
</feature>
<reference evidence="2" key="2">
    <citation type="submission" date="2023-05" db="EMBL/GenBank/DDBJ databases">
        <authorList>
            <person name="Fouks B."/>
        </authorList>
    </citation>
    <scope>NUCLEOTIDE SEQUENCE</scope>
    <source>
        <strain evidence="2">Stay&amp;Tobe</strain>
        <tissue evidence="2">Testes</tissue>
    </source>
</reference>
<sequence>KVEIILLPHVWNASALHISIHLNIRNFGFTFSELCENSFTGGRGKYLLWYRWIITIATIIKADNSETVISYFLCYFIFIMAFSIG</sequence>
<dbReference type="Proteomes" id="UP001233999">
    <property type="component" value="Unassembled WGS sequence"/>
</dbReference>
<reference evidence="2" key="1">
    <citation type="journal article" date="2023" name="IScience">
        <title>Live-bearing cockroach genome reveals convergent evolutionary mechanisms linked to viviparity in insects and beyond.</title>
        <authorList>
            <person name="Fouks B."/>
            <person name="Harrison M.C."/>
            <person name="Mikhailova A.A."/>
            <person name="Marchal E."/>
            <person name="English S."/>
            <person name="Carruthers M."/>
            <person name="Jennings E.C."/>
            <person name="Chiamaka E.L."/>
            <person name="Frigard R.A."/>
            <person name="Pippel M."/>
            <person name="Attardo G.M."/>
            <person name="Benoit J.B."/>
            <person name="Bornberg-Bauer E."/>
            <person name="Tobe S.S."/>
        </authorList>
    </citation>
    <scope>NUCLEOTIDE SEQUENCE</scope>
    <source>
        <strain evidence="2">Stay&amp;Tobe</strain>
    </source>
</reference>
<evidence type="ECO:0000256" key="1">
    <source>
        <dbReference type="SAM" id="Phobius"/>
    </source>
</evidence>
<accession>A0AAD7Z696</accession>